<feature type="transmembrane region" description="Helical" evidence="7">
    <location>
        <begin position="301"/>
        <end position="322"/>
    </location>
</feature>
<name>A0ABT0VJR5_9LACO</name>
<feature type="transmembrane region" description="Helical" evidence="7">
    <location>
        <begin position="358"/>
        <end position="384"/>
    </location>
</feature>
<keyword evidence="10" id="KW-1185">Reference proteome</keyword>
<keyword evidence="2" id="KW-0813">Transport</keyword>
<dbReference type="Pfam" id="PF07690">
    <property type="entry name" value="MFS_1"/>
    <property type="match status" value="1"/>
</dbReference>
<gene>
    <name evidence="9" type="ORF">KAK10_07025</name>
</gene>
<evidence type="ECO:0000259" key="8">
    <source>
        <dbReference type="PROSITE" id="PS50850"/>
    </source>
</evidence>
<keyword evidence="3" id="KW-1003">Cell membrane</keyword>
<feature type="domain" description="Major facilitator superfamily (MFS) profile" evidence="8">
    <location>
        <begin position="14"/>
        <end position="477"/>
    </location>
</feature>
<evidence type="ECO:0000256" key="4">
    <source>
        <dbReference type="ARBA" id="ARBA00022692"/>
    </source>
</evidence>
<keyword evidence="5 7" id="KW-1133">Transmembrane helix</keyword>
<dbReference type="InterPro" id="IPR011701">
    <property type="entry name" value="MFS"/>
</dbReference>
<evidence type="ECO:0000313" key="9">
    <source>
        <dbReference type="EMBL" id="MCM2437659.1"/>
    </source>
</evidence>
<feature type="transmembrane region" description="Helical" evidence="7">
    <location>
        <begin position="166"/>
        <end position="187"/>
    </location>
</feature>
<dbReference type="PANTHER" id="PTHR42718:SF24">
    <property type="entry name" value="MAJOR FACILITATOR SUPERFAMILY (MFS) PROFILE DOMAIN-CONTAINING PROTEIN"/>
    <property type="match status" value="1"/>
</dbReference>
<feature type="transmembrane region" description="Helical" evidence="7">
    <location>
        <begin position="268"/>
        <end position="289"/>
    </location>
</feature>
<evidence type="ECO:0000256" key="1">
    <source>
        <dbReference type="ARBA" id="ARBA00004651"/>
    </source>
</evidence>
<evidence type="ECO:0000256" key="6">
    <source>
        <dbReference type="ARBA" id="ARBA00023136"/>
    </source>
</evidence>
<feature type="transmembrane region" description="Helical" evidence="7">
    <location>
        <begin position="137"/>
        <end position="160"/>
    </location>
</feature>
<proteinExistence type="predicted"/>
<reference evidence="9" key="1">
    <citation type="submission" date="2021-04" db="EMBL/GenBank/DDBJ databases">
        <title>Taxonomic assessment of Weissella genus.</title>
        <authorList>
            <person name="Fanelli F."/>
            <person name="Chieffi D."/>
            <person name="Dell'Aquila A."/>
            <person name="Gyu-Sung C."/>
            <person name="Franz C.M.A.P."/>
            <person name="Fusco V."/>
        </authorList>
    </citation>
    <scope>NUCLEOTIDE SEQUENCE</scope>
    <source>
        <strain evidence="9">LMG 25373</strain>
    </source>
</reference>
<dbReference type="Gene3D" id="1.20.1720.10">
    <property type="entry name" value="Multidrug resistance protein D"/>
    <property type="match status" value="1"/>
</dbReference>
<dbReference type="InterPro" id="IPR020846">
    <property type="entry name" value="MFS_dom"/>
</dbReference>
<feature type="transmembrane region" description="Helical" evidence="7">
    <location>
        <begin position="52"/>
        <end position="72"/>
    </location>
</feature>
<dbReference type="PANTHER" id="PTHR42718">
    <property type="entry name" value="MAJOR FACILITATOR SUPERFAMILY MULTIDRUG TRANSPORTER MFSC"/>
    <property type="match status" value="1"/>
</dbReference>
<comment type="subcellular location">
    <subcellularLocation>
        <location evidence="1">Cell membrane</location>
        <topology evidence="1">Multi-pass membrane protein</topology>
    </subcellularLocation>
</comment>
<keyword evidence="4 7" id="KW-0812">Transmembrane</keyword>
<evidence type="ECO:0000256" key="3">
    <source>
        <dbReference type="ARBA" id="ARBA00022475"/>
    </source>
</evidence>
<dbReference type="Gene3D" id="1.20.1250.20">
    <property type="entry name" value="MFS general substrate transporter like domains"/>
    <property type="match status" value="1"/>
</dbReference>
<dbReference type="CDD" id="cd17503">
    <property type="entry name" value="MFS_LmrB_MDR_like"/>
    <property type="match status" value="1"/>
</dbReference>
<organism evidence="9 10">
    <name type="scientific">Periweissella beninensis</name>
    <dbReference type="NCBI Taxonomy" id="504936"/>
    <lineage>
        <taxon>Bacteria</taxon>
        <taxon>Bacillati</taxon>
        <taxon>Bacillota</taxon>
        <taxon>Bacilli</taxon>
        <taxon>Lactobacillales</taxon>
        <taxon>Lactobacillaceae</taxon>
        <taxon>Periweissella</taxon>
    </lineage>
</organism>
<feature type="transmembrane region" description="Helical" evidence="7">
    <location>
        <begin position="79"/>
        <end position="97"/>
    </location>
</feature>
<feature type="transmembrane region" description="Helical" evidence="7">
    <location>
        <begin position="405"/>
        <end position="422"/>
    </location>
</feature>
<evidence type="ECO:0000256" key="7">
    <source>
        <dbReference type="SAM" id="Phobius"/>
    </source>
</evidence>
<protein>
    <submittedName>
        <fullName evidence="9">DHA2 family efflux MFS transporter permease subunit</fullName>
    </submittedName>
</protein>
<accession>A0ABT0VJR5</accession>
<dbReference type="EMBL" id="JAGMVS010000066">
    <property type="protein sequence ID" value="MCM2437659.1"/>
    <property type="molecule type" value="Genomic_DNA"/>
</dbReference>
<dbReference type="SUPFAM" id="SSF103473">
    <property type="entry name" value="MFS general substrate transporter"/>
    <property type="match status" value="1"/>
</dbReference>
<feature type="transmembrane region" description="Helical" evidence="7">
    <location>
        <begin position="199"/>
        <end position="217"/>
    </location>
</feature>
<dbReference type="InterPro" id="IPR004638">
    <property type="entry name" value="EmrB-like"/>
</dbReference>
<feature type="transmembrane region" description="Helical" evidence="7">
    <location>
        <begin position="453"/>
        <end position="472"/>
    </location>
</feature>
<evidence type="ECO:0000256" key="2">
    <source>
        <dbReference type="ARBA" id="ARBA00022448"/>
    </source>
</evidence>
<feature type="transmembrane region" description="Helical" evidence="7">
    <location>
        <begin position="334"/>
        <end position="352"/>
    </location>
</feature>
<dbReference type="NCBIfam" id="TIGR00711">
    <property type="entry name" value="efflux_EmrB"/>
    <property type="match status" value="1"/>
</dbReference>
<feature type="transmembrane region" description="Helical" evidence="7">
    <location>
        <begin position="109"/>
        <end position="130"/>
    </location>
</feature>
<dbReference type="InterPro" id="IPR036259">
    <property type="entry name" value="MFS_trans_sf"/>
</dbReference>
<keyword evidence="6 7" id="KW-0472">Membrane</keyword>
<dbReference type="PRINTS" id="PR01036">
    <property type="entry name" value="TCRTETB"/>
</dbReference>
<dbReference type="PROSITE" id="PS50850">
    <property type="entry name" value="MFS"/>
    <property type="match status" value="1"/>
</dbReference>
<feature type="transmembrane region" description="Helical" evidence="7">
    <location>
        <begin position="229"/>
        <end position="248"/>
    </location>
</feature>
<evidence type="ECO:0000313" key="10">
    <source>
        <dbReference type="Proteomes" id="UP001057481"/>
    </source>
</evidence>
<dbReference type="Proteomes" id="UP001057481">
    <property type="component" value="Unassembled WGS sequence"/>
</dbReference>
<sequence>MIDTQGKPFNRGLLIAVLLTGTFVTVLNQTVLATALPTLMKSLHESLGTVQWLTTGFMLVNGILIPISAWLSHRFNTKWLYLGSMLIFLIGTVIAFTADSFSQLLIGRLTQAVAVGVTMPLLQVIMLSIFPANNRGAAMGMAGLVIGLAPALGPTLSGWILDNYKWQMLFGIMIPIILIVLVAGFFFMRPVIATKKEKLDYFSVILSTIGFGSLLYGFSEVSSKGWGDINYVIVPLIIGLIFIVLFVYRQTKIEKPLLQVKVFKNVQFTVATILGALVMMTMIGAEMVIPQYLQTVRGMTPFHAGLTLLAGAFMMGIMSPITGRIYDQMGAKRLVIAGLVILTAGSLPFTALTETTPIVTVTVLYAIRMFGISMVMMPVTTAGMSALTGEMVAHGTAVNNTTRQVAASMGTAIMISVLSNVINNNMPSKHLLTTTPLEYKNQALNAAIDGYHAAFWVAIGFAIIGLGVSFFLKAKRNKSQTLQSGGAK</sequence>
<evidence type="ECO:0000256" key="5">
    <source>
        <dbReference type="ARBA" id="ARBA00022989"/>
    </source>
</evidence>
<comment type="caution">
    <text evidence="9">The sequence shown here is derived from an EMBL/GenBank/DDBJ whole genome shotgun (WGS) entry which is preliminary data.</text>
</comment>
<feature type="transmembrane region" description="Helical" evidence="7">
    <location>
        <begin position="12"/>
        <end position="32"/>
    </location>
</feature>
<dbReference type="RefSeq" id="WP_205143355.1">
    <property type="nucleotide sequence ID" value="NZ_JAFBDN010000005.1"/>
</dbReference>